<gene>
    <name evidence="4" type="ORF">Mkiyose1413_56570</name>
    <name evidence="3" type="ORF">SRL2020028_63740</name>
</gene>
<evidence type="ECO:0000256" key="1">
    <source>
        <dbReference type="ARBA" id="ARBA00023125"/>
    </source>
</evidence>
<keyword evidence="5" id="KW-1185">Reference proteome</keyword>
<feature type="domain" description="HTH cro/C1-type" evidence="2">
    <location>
        <begin position="55"/>
        <end position="109"/>
    </location>
</feature>
<dbReference type="GO" id="GO:0003677">
    <property type="term" value="F:DNA binding"/>
    <property type="evidence" value="ECO:0007669"/>
    <property type="project" value="UniProtKB-KW"/>
</dbReference>
<dbReference type="InterPro" id="IPR001387">
    <property type="entry name" value="Cro/C1-type_HTH"/>
</dbReference>
<evidence type="ECO:0000313" key="5">
    <source>
        <dbReference type="Proteomes" id="UP001064782"/>
    </source>
</evidence>
<dbReference type="PROSITE" id="PS50943">
    <property type="entry name" value="HTH_CROC1"/>
    <property type="match status" value="2"/>
</dbReference>
<dbReference type="Proteomes" id="UP001165663">
    <property type="component" value="Unassembled WGS sequence"/>
</dbReference>
<evidence type="ECO:0000313" key="4">
    <source>
        <dbReference type="EMBL" id="GLD33774.1"/>
    </source>
</evidence>
<dbReference type="PANTHER" id="PTHR46558">
    <property type="entry name" value="TRACRIPTIONAL REGULATORY PROTEIN-RELATED-RELATED"/>
    <property type="match status" value="1"/>
</dbReference>
<comment type="caution">
    <text evidence="4">The sequence shown here is derived from an EMBL/GenBank/DDBJ whole genome shotgun (WGS) entry which is preliminary data.</text>
</comment>
<dbReference type="EMBL" id="BRXE01000336">
    <property type="protein sequence ID" value="GLB87118.1"/>
    <property type="molecule type" value="Genomic_DNA"/>
</dbReference>
<dbReference type="SMART" id="SM00530">
    <property type="entry name" value="HTH_XRE"/>
    <property type="match status" value="2"/>
</dbReference>
<dbReference type="Pfam" id="PF01381">
    <property type="entry name" value="HTH_3"/>
    <property type="match status" value="2"/>
</dbReference>
<dbReference type="EMBL" id="BRZI01000121">
    <property type="protein sequence ID" value="GLD33774.1"/>
    <property type="molecule type" value="Genomic_DNA"/>
</dbReference>
<dbReference type="Gene3D" id="1.10.260.40">
    <property type="entry name" value="lambda repressor-like DNA-binding domains"/>
    <property type="match status" value="2"/>
</dbReference>
<protein>
    <recommendedName>
        <fullName evidence="2">HTH cro/C1-type domain-containing protein</fullName>
    </recommendedName>
</protein>
<dbReference type="Proteomes" id="UP001064782">
    <property type="component" value="Unassembled WGS sequence"/>
</dbReference>
<reference evidence="4" key="1">
    <citation type="submission" date="2022-08" db="EMBL/GenBank/DDBJ databases">
        <title>Mycobacterium kiyosense sp. nov., scotochromogenic slow-glowing species isolated from respiratory specimens.</title>
        <authorList>
            <person name="Fukano H."/>
            <person name="Kazumi Y."/>
            <person name="Sakagami N."/>
            <person name="Ato M."/>
            <person name="Mitarai S."/>
            <person name="Hoshino Y."/>
        </authorList>
    </citation>
    <scope>NUCLEOTIDE SEQUENCE</scope>
    <source>
        <strain evidence="4">1413</strain>
        <strain evidence="3">SRL2020-028</strain>
    </source>
</reference>
<proteinExistence type="predicted"/>
<accession>A0A9P3QE11</accession>
<feature type="domain" description="HTH cro/C1-type" evidence="2">
    <location>
        <begin position="122"/>
        <end position="173"/>
    </location>
</feature>
<dbReference type="CDD" id="cd00093">
    <property type="entry name" value="HTH_XRE"/>
    <property type="match status" value="2"/>
</dbReference>
<dbReference type="InterPro" id="IPR010982">
    <property type="entry name" value="Lambda_DNA-bd_dom_sf"/>
</dbReference>
<dbReference type="PANTHER" id="PTHR46558:SF4">
    <property type="entry name" value="DNA-BIDING PHAGE PROTEIN"/>
    <property type="match status" value="1"/>
</dbReference>
<name>A0A9P3QE11_9MYCO</name>
<organism evidence="4 5">
    <name type="scientific">Mycobacterium kiyosense</name>
    <dbReference type="NCBI Taxonomy" id="2871094"/>
    <lineage>
        <taxon>Bacteria</taxon>
        <taxon>Bacillati</taxon>
        <taxon>Actinomycetota</taxon>
        <taxon>Actinomycetes</taxon>
        <taxon>Mycobacteriales</taxon>
        <taxon>Mycobacteriaceae</taxon>
        <taxon>Mycobacterium</taxon>
    </lineage>
</organism>
<keyword evidence="1" id="KW-0238">DNA-binding</keyword>
<sequence length="189" mass="20854">MENGRHCPALVYVKTLRKVARLEHCMRVNVNLSSYDAPNAPMTRRVLRGFDAAKFAALRQERGLSVSDLARLGDIGTSTIHAWEAGTRTPQVDLLARVMDVLSAAIDQVVCIDPEERYPGDWRVMKGMTQPELAAAAKIATTTLRAIERADQSLSDHNARTLAAVLGISVDTYRAAYRRARNRPPGTQV</sequence>
<evidence type="ECO:0000259" key="2">
    <source>
        <dbReference type="PROSITE" id="PS50943"/>
    </source>
</evidence>
<dbReference type="SUPFAM" id="SSF47413">
    <property type="entry name" value="lambda repressor-like DNA-binding domains"/>
    <property type="match status" value="2"/>
</dbReference>
<dbReference type="AlphaFoldDB" id="A0A9P3QE11"/>
<evidence type="ECO:0000313" key="3">
    <source>
        <dbReference type="EMBL" id="GLB87118.1"/>
    </source>
</evidence>